<accession>A0A2P2Q4Z8</accession>
<organism evidence="2">
    <name type="scientific">Rhizophora mucronata</name>
    <name type="common">Asiatic mangrove</name>
    <dbReference type="NCBI Taxonomy" id="61149"/>
    <lineage>
        <taxon>Eukaryota</taxon>
        <taxon>Viridiplantae</taxon>
        <taxon>Streptophyta</taxon>
        <taxon>Embryophyta</taxon>
        <taxon>Tracheophyta</taxon>
        <taxon>Spermatophyta</taxon>
        <taxon>Magnoliopsida</taxon>
        <taxon>eudicotyledons</taxon>
        <taxon>Gunneridae</taxon>
        <taxon>Pentapetalae</taxon>
        <taxon>rosids</taxon>
        <taxon>fabids</taxon>
        <taxon>Malpighiales</taxon>
        <taxon>Rhizophoraceae</taxon>
        <taxon>Rhizophora</taxon>
    </lineage>
</organism>
<evidence type="ECO:0000313" key="2">
    <source>
        <dbReference type="EMBL" id="MBX62031.1"/>
    </source>
</evidence>
<proteinExistence type="predicted"/>
<dbReference type="AlphaFoldDB" id="A0A2P2Q4Z8"/>
<dbReference type="EMBL" id="GGEC01081547">
    <property type="protein sequence ID" value="MBX62031.1"/>
    <property type="molecule type" value="Transcribed_RNA"/>
</dbReference>
<reference evidence="2" key="1">
    <citation type="submission" date="2018-02" db="EMBL/GenBank/DDBJ databases">
        <title>Rhizophora mucronata_Transcriptome.</title>
        <authorList>
            <person name="Meera S.P."/>
            <person name="Sreeshan A."/>
            <person name="Augustine A."/>
        </authorList>
    </citation>
    <scope>NUCLEOTIDE SEQUENCE</scope>
    <source>
        <tissue evidence="2">Leaf</tissue>
    </source>
</reference>
<protein>
    <submittedName>
        <fullName evidence="2">Uncharacterized protein</fullName>
    </submittedName>
</protein>
<name>A0A2P2Q4Z8_RHIMU</name>
<sequence length="25" mass="2880">MQLHPMSNSRTTPKQVANKSKSVYF</sequence>
<feature type="region of interest" description="Disordered" evidence="1">
    <location>
        <begin position="1"/>
        <end position="25"/>
    </location>
</feature>
<evidence type="ECO:0000256" key="1">
    <source>
        <dbReference type="SAM" id="MobiDB-lite"/>
    </source>
</evidence>